<sequence length="85" mass="8332">MEAEGGGRVSRGLAAVAIASGIGGRAVAEMDLELGFGGMQKTRKGGSGGRVSRGLAIAIVSGIGGRAVAEMDLVLGFGNAEDKEG</sequence>
<evidence type="ECO:0000313" key="1">
    <source>
        <dbReference type="EMBL" id="GFZ14348.1"/>
    </source>
</evidence>
<proteinExistence type="predicted"/>
<name>A0A7J0GU85_9ERIC</name>
<dbReference type="AlphaFoldDB" id="A0A7J0GU85"/>
<protein>
    <submittedName>
        <fullName evidence="1">Uncharacterized protein</fullName>
    </submittedName>
</protein>
<organism evidence="1 2">
    <name type="scientific">Actinidia rufa</name>
    <dbReference type="NCBI Taxonomy" id="165716"/>
    <lineage>
        <taxon>Eukaryota</taxon>
        <taxon>Viridiplantae</taxon>
        <taxon>Streptophyta</taxon>
        <taxon>Embryophyta</taxon>
        <taxon>Tracheophyta</taxon>
        <taxon>Spermatophyta</taxon>
        <taxon>Magnoliopsida</taxon>
        <taxon>eudicotyledons</taxon>
        <taxon>Gunneridae</taxon>
        <taxon>Pentapetalae</taxon>
        <taxon>asterids</taxon>
        <taxon>Ericales</taxon>
        <taxon>Actinidiaceae</taxon>
        <taxon>Actinidia</taxon>
    </lineage>
</organism>
<comment type="caution">
    <text evidence="1">The sequence shown here is derived from an EMBL/GenBank/DDBJ whole genome shotgun (WGS) entry which is preliminary data.</text>
</comment>
<gene>
    <name evidence="1" type="ORF">Acr_24g0005380</name>
</gene>
<accession>A0A7J0GU85</accession>
<evidence type="ECO:0000313" key="2">
    <source>
        <dbReference type="Proteomes" id="UP000585474"/>
    </source>
</evidence>
<keyword evidence="2" id="KW-1185">Reference proteome</keyword>
<dbReference type="EMBL" id="BJWL01000024">
    <property type="protein sequence ID" value="GFZ14348.1"/>
    <property type="molecule type" value="Genomic_DNA"/>
</dbReference>
<dbReference type="Proteomes" id="UP000585474">
    <property type="component" value="Unassembled WGS sequence"/>
</dbReference>
<reference evidence="1 2" key="1">
    <citation type="submission" date="2019-07" db="EMBL/GenBank/DDBJ databases">
        <title>De Novo Assembly of kiwifruit Actinidia rufa.</title>
        <authorList>
            <person name="Sugita-Konishi S."/>
            <person name="Sato K."/>
            <person name="Mori E."/>
            <person name="Abe Y."/>
            <person name="Kisaki G."/>
            <person name="Hamano K."/>
            <person name="Suezawa K."/>
            <person name="Otani M."/>
            <person name="Fukuda T."/>
            <person name="Manabe T."/>
            <person name="Gomi K."/>
            <person name="Tabuchi M."/>
            <person name="Akimitsu K."/>
            <person name="Kataoka I."/>
        </authorList>
    </citation>
    <scope>NUCLEOTIDE SEQUENCE [LARGE SCALE GENOMIC DNA]</scope>
    <source>
        <strain evidence="2">cv. Fuchu</strain>
    </source>
</reference>